<sequence>MNIWEEAFIRRSQYNSRRHFLKKCTSGLGALALGSLVGCGKQPSEAGKGAAGLAGAGPHFAPKAKSVIFLHMAGGPSHLELFDYKPTLEQLDGKDTPQSLMEGKEFAFLKGTPKLLGPQAHFSRYGQSGAYVSDYLPEFAQMVDEVSMLKAMHTNEFNHAPAQLFMHTGSPRLGKPSIGAWSVYGLGSENKDLPAYVVLTSGGGAISAGKSVWGSGFLPTVYQGVQCRSEGDPVLFLSNPKSIDSTLRKKSIEAINRINEMEYEQSQDPEILTRISQYELAFRMQSSVPDTMNINDEPEHVHQMYGTTPGKASFANNCLLARRLVEKGVRFIQLFDNRWDTHGVGAGNGVGEGMRRSCKAIDQPIAALLKDLKQRGLLEETLVVWGGEFGRTPMMEARTGEGFDGRDHHLEAFTMWMAGAGVRKGMVHGETDEIGYYGVSGRTHVHDLQATILERLGFDHEKLTYEFQGRDFRLTDVHGRVIREILA</sequence>
<reference evidence="1 2" key="1">
    <citation type="submission" date="2016-11" db="EMBL/GenBank/DDBJ databases">
        <authorList>
            <person name="Jaros S."/>
            <person name="Januszkiewicz K."/>
            <person name="Wedrychowicz H."/>
        </authorList>
    </citation>
    <scope>NUCLEOTIDE SEQUENCE [LARGE SCALE GENOMIC DNA]</scope>
    <source>
        <strain evidence="1 2">CGMCC 1.6102</strain>
    </source>
</reference>
<gene>
    <name evidence="1" type="ORF">SAMN04488057_10190</name>
</gene>
<dbReference type="EMBL" id="FRCY01000001">
    <property type="protein sequence ID" value="SHM32845.1"/>
    <property type="molecule type" value="Genomic_DNA"/>
</dbReference>
<dbReference type="Pfam" id="PF07394">
    <property type="entry name" value="DUF1501"/>
    <property type="match status" value="1"/>
</dbReference>
<dbReference type="PANTHER" id="PTHR43737:SF1">
    <property type="entry name" value="DUF1501 DOMAIN-CONTAINING PROTEIN"/>
    <property type="match status" value="1"/>
</dbReference>
<dbReference type="Gene3D" id="3.40.720.10">
    <property type="entry name" value="Alkaline Phosphatase, subunit A"/>
    <property type="match status" value="1"/>
</dbReference>
<dbReference type="InterPro" id="IPR006311">
    <property type="entry name" value="TAT_signal"/>
</dbReference>
<organism evidence="1 2">
    <name type="scientific">Cyclobacterium lianum</name>
    <dbReference type="NCBI Taxonomy" id="388280"/>
    <lineage>
        <taxon>Bacteria</taxon>
        <taxon>Pseudomonadati</taxon>
        <taxon>Bacteroidota</taxon>
        <taxon>Cytophagia</taxon>
        <taxon>Cytophagales</taxon>
        <taxon>Cyclobacteriaceae</taxon>
        <taxon>Cyclobacterium</taxon>
    </lineage>
</organism>
<evidence type="ECO:0000313" key="2">
    <source>
        <dbReference type="Proteomes" id="UP000184513"/>
    </source>
</evidence>
<dbReference type="PROSITE" id="PS51318">
    <property type="entry name" value="TAT"/>
    <property type="match status" value="1"/>
</dbReference>
<dbReference type="AlphaFoldDB" id="A0A1M7HWI9"/>
<dbReference type="InterPro" id="IPR017850">
    <property type="entry name" value="Alkaline_phosphatase_core_sf"/>
</dbReference>
<dbReference type="OrthoDB" id="908850at2"/>
<dbReference type="RefSeq" id="WP_073090029.1">
    <property type="nucleotide sequence ID" value="NZ_FRCY01000001.1"/>
</dbReference>
<protein>
    <submittedName>
        <fullName evidence="1">Tat (Twin-arginine translocation) pathway signal sequence</fullName>
    </submittedName>
</protein>
<evidence type="ECO:0000313" key="1">
    <source>
        <dbReference type="EMBL" id="SHM32845.1"/>
    </source>
</evidence>
<dbReference type="NCBIfam" id="TIGR01409">
    <property type="entry name" value="TAT_signal_seq"/>
    <property type="match status" value="1"/>
</dbReference>
<dbReference type="Proteomes" id="UP000184513">
    <property type="component" value="Unassembled WGS sequence"/>
</dbReference>
<dbReference type="InterPro" id="IPR010869">
    <property type="entry name" value="DUF1501"/>
</dbReference>
<accession>A0A1M7HWI9</accession>
<dbReference type="SUPFAM" id="SSF53649">
    <property type="entry name" value="Alkaline phosphatase-like"/>
    <property type="match status" value="1"/>
</dbReference>
<dbReference type="InterPro" id="IPR019546">
    <property type="entry name" value="TAT_signal_bac_arc"/>
</dbReference>
<proteinExistence type="predicted"/>
<keyword evidence="2" id="KW-1185">Reference proteome</keyword>
<dbReference type="PANTHER" id="PTHR43737">
    <property type="entry name" value="BLL7424 PROTEIN"/>
    <property type="match status" value="1"/>
</dbReference>
<dbReference type="STRING" id="388280.SAMN04488057_10190"/>
<name>A0A1M7HWI9_9BACT</name>